<keyword evidence="1" id="KW-0805">Transcription regulation</keyword>
<organism evidence="3 4">
    <name type="scientific">Populibacterium corticicola</name>
    <dbReference type="NCBI Taxonomy" id="1812826"/>
    <lineage>
        <taxon>Bacteria</taxon>
        <taxon>Bacillati</taxon>
        <taxon>Actinomycetota</taxon>
        <taxon>Actinomycetes</taxon>
        <taxon>Micrococcales</taxon>
        <taxon>Jonesiaceae</taxon>
        <taxon>Populibacterium</taxon>
    </lineage>
</organism>
<dbReference type="RefSeq" id="WP_377466846.1">
    <property type="nucleotide sequence ID" value="NZ_JBHUOP010000004.1"/>
</dbReference>
<evidence type="ECO:0000313" key="3">
    <source>
        <dbReference type="EMBL" id="MFD2840918.1"/>
    </source>
</evidence>
<comment type="caution">
    <text evidence="3">The sequence shown here is derived from an EMBL/GenBank/DDBJ whole genome shotgun (WGS) entry which is preliminary data.</text>
</comment>
<dbReference type="Proteomes" id="UP001597391">
    <property type="component" value="Unassembled WGS sequence"/>
</dbReference>
<evidence type="ECO:0000256" key="1">
    <source>
        <dbReference type="ARBA" id="ARBA00023015"/>
    </source>
</evidence>
<dbReference type="Gene3D" id="1.10.10.1320">
    <property type="entry name" value="Anti-sigma factor, zinc-finger domain"/>
    <property type="match status" value="1"/>
</dbReference>
<name>A0ABW5XGA8_9MICO</name>
<keyword evidence="2" id="KW-0804">Transcription</keyword>
<keyword evidence="4" id="KW-1185">Reference proteome</keyword>
<evidence type="ECO:0000313" key="4">
    <source>
        <dbReference type="Proteomes" id="UP001597391"/>
    </source>
</evidence>
<proteinExistence type="predicted"/>
<accession>A0ABW5XGA8</accession>
<reference evidence="4" key="1">
    <citation type="journal article" date="2019" name="Int. J. Syst. Evol. Microbiol.">
        <title>The Global Catalogue of Microorganisms (GCM) 10K type strain sequencing project: providing services to taxonomists for standard genome sequencing and annotation.</title>
        <authorList>
            <consortium name="The Broad Institute Genomics Platform"/>
            <consortium name="The Broad Institute Genome Sequencing Center for Infectious Disease"/>
            <person name="Wu L."/>
            <person name="Ma J."/>
        </authorList>
    </citation>
    <scope>NUCLEOTIDE SEQUENCE [LARGE SCALE GENOMIC DNA]</scope>
    <source>
        <strain evidence="4">KCTC 33576</strain>
    </source>
</reference>
<protein>
    <submittedName>
        <fullName evidence="3">Anti-sigma factor family protein</fullName>
    </submittedName>
</protein>
<sequence length="316" mass="34108">MSAHLGPLVSALVDDQLEPALREKALAHLVCCPRCAQEVQDTRAARALLNKAHEMPALRDDFMSGLLSLAQDCDPPRTVPVSHDNPFITREPIPGGAYCGKLSGKQSLRKWATYGSVFALGGACAAAFILGARPLIAPQSDYETLVERLDVLRGSSAFSPLYDVARTQPDGTRQGVDHGKFITWLDQHGWAAPKELPEGVTIKEVGFLATRPTELEIVIATPIGEVLVVEHKGVLDSSTVDSASVIDHELGPIYVLGDAPTHLVWQSEEAVIELITDIESEDLMQFAHTFAAEQHDEGLTARFARGFSVLAGVVSE</sequence>
<evidence type="ECO:0000256" key="2">
    <source>
        <dbReference type="ARBA" id="ARBA00023163"/>
    </source>
</evidence>
<gene>
    <name evidence="3" type="ORF">ACFSYH_10090</name>
</gene>
<dbReference type="EMBL" id="JBHUOP010000004">
    <property type="protein sequence ID" value="MFD2840918.1"/>
    <property type="molecule type" value="Genomic_DNA"/>
</dbReference>
<dbReference type="InterPro" id="IPR041916">
    <property type="entry name" value="Anti_sigma_zinc_sf"/>
</dbReference>